<dbReference type="EnsemblFungi" id="PTTG_12260-t43_1">
    <property type="protein sequence ID" value="PTTG_12260-t43_1-p1"/>
    <property type="gene ID" value="PTTG_12260"/>
</dbReference>
<sequence length="122" mass="13515">MALRDSSKPKPNYLGSHAKEEEQSVWKKIISQEMNDPECRKANTGILVGFASPVTSSSLPSEYPASQSSFPTMKYGGFIGIVSKSRCNISALLASHPQSDTNYRYRFAKAMQESKKFCIASR</sequence>
<dbReference type="Proteomes" id="UP000005240">
    <property type="component" value="Unassembled WGS sequence"/>
</dbReference>
<accession>A0A180GFI8</accession>
<dbReference type="EMBL" id="ADAS02000080">
    <property type="protein sequence ID" value="OAV91450.1"/>
    <property type="molecule type" value="Genomic_DNA"/>
</dbReference>
<feature type="region of interest" description="Disordered" evidence="1">
    <location>
        <begin position="1"/>
        <end position="22"/>
    </location>
</feature>
<reference evidence="2" key="1">
    <citation type="submission" date="2009-11" db="EMBL/GenBank/DDBJ databases">
        <authorList>
            <consortium name="The Broad Institute Genome Sequencing Platform"/>
            <person name="Ward D."/>
            <person name="Feldgarden M."/>
            <person name="Earl A."/>
            <person name="Young S.K."/>
            <person name="Zeng Q."/>
            <person name="Koehrsen M."/>
            <person name="Alvarado L."/>
            <person name="Berlin A."/>
            <person name="Bochicchio J."/>
            <person name="Borenstein D."/>
            <person name="Chapman S.B."/>
            <person name="Chen Z."/>
            <person name="Engels R."/>
            <person name="Freedman E."/>
            <person name="Gellesch M."/>
            <person name="Goldberg J."/>
            <person name="Griggs A."/>
            <person name="Gujja S."/>
            <person name="Heilman E."/>
            <person name="Heiman D."/>
            <person name="Hepburn T."/>
            <person name="Howarth C."/>
            <person name="Jen D."/>
            <person name="Larson L."/>
            <person name="Lewis B."/>
            <person name="Mehta T."/>
            <person name="Park D."/>
            <person name="Pearson M."/>
            <person name="Roberts A."/>
            <person name="Saif S."/>
            <person name="Shea T."/>
            <person name="Shenoy N."/>
            <person name="Sisk P."/>
            <person name="Stolte C."/>
            <person name="Sykes S."/>
            <person name="Thomson T."/>
            <person name="Walk T."/>
            <person name="White J."/>
            <person name="Yandava C."/>
            <person name="Izard J."/>
            <person name="Baranova O.V."/>
            <person name="Blanton J.M."/>
            <person name="Tanner A.C."/>
            <person name="Dewhirst F.E."/>
            <person name="Haas B."/>
            <person name="Nusbaum C."/>
            <person name="Birren B."/>
        </authorList>
    </citation>
    <scope>NUCLEOTIDE SEQUENCE [LARGE SCALE GENOMIC DNA]</scope>
    <source>
        <strain evidence="2">1-1 BBBD Race 1</strain>
    </source>
</reference>
<organism evidence="2">
    <name type="scientific">Puccinia triticina (isolate 1-1 / race 1 (BBBD))</name>
    <name type="common">Brown leaf rust fungus</name>
    <dbReference type="NCBI Taxonomy" id="630390"/>
    <lineage>
        <taxon>Eukaryota</taxon>
        <taxon>Fungi</taxon>
        <taxon>Dikarya</taxon>
        <taxon>Basidiomycota</taxon>
        <taxon>Pucciniomycotina</taxon>
        <taxon>Pucciniomycetes</taxon>
        <taxon>Pucciniales</taxon>
        <taxon>Pucciniaceae</taxon>
        <taxon>Puccinia</taxon>
    </lineage>
</organism>
<evidence type="ECO:0000313" key="3">
    <source>
        <dbReference type="EnsemblFungi" id="PTTG_12260-t43_1-p1"/>
    </source>
</evidence>
<evidence type="ECO:0000313" key="4">
    <source>
        <dbReference type="Proteomes" id="UP000005240"/>
    </source>
</evidence>
<proteinExistence type="predicted"/>
<reference evidence="3 4" key="3">
    <citation type="journal article" date="2017" name="G3 (Bethesda)">
        <title>Comparative analysis highlights variable genome content of wheat rusts and divergence of the mating loci.</title>
        <authorList>
            <person name="Cuomo C.A."/>
            <person name="Bakkeren G."/>
            <person name="Khalil H.B."/>
            <person name="Panwar V."/>
            <person name="Joly D."/>
            <person name="Linning R."/>
            <person name="Sakthikumar S."/>
            <person name="Song X."/>
            <person name="Adiconis X."/>
            <person name="Fan L."/>
            <person name="Goldberg J.M."/>
            <person name="Levin J.Z."/>
            <person name="Young S."/>
            <person name="Zeng Q."/>
            <person name="Anikster Y."/>
            <person name="Bruce M."/>
            <person name="Wang M."/>
            <person name="Yin C."/>
            <person name="McCallum B."/>
            <person name="Szabo L.J."/>
            <person name="Hulbert S."/>
            <person name="Chen X."/>
            <person name="Fellers J.P."/>
        </authorList>
    </citation>
    <scope>NUCLEOTIDE SEQUENCE</scope>
    <source>
        <strain evidence="3">isolate 1-1 / race 1 (BBBD)</strain>
        <strain evidence="4">Isolate 1-1 / race 1 (BBBD)</strain>
    </source>
</reference>
<evidence type="ECO:0000256" key="1">
    <source>
        <dbReference type="SAM" id="MobiDB-lite"/>
    </source>
</evidence>
<evidence type="ECO:0000313" key="2">
    <source>
        <dbReference type="EMBL" id="OAV91450.1"/>
    </source>
</evidence>
<keyword evidence="4" id="KW-1185">Reference proteome</keyword>
<name>A0A180GFI8_PUCT1</name>
<reference evidence="3" key="4">
    <citation type="submission" date="2025-05" db="UniProtKB">
        <authorList>
            <consortium name="EnsemblFungi"/>
        </authorList>
    </citation>
    <scope>IDENTIFICATION</scope>
    <source>
        <strain evidence="3">isolate 1-1 / race 1 (BBBD)</strain>
    </source>
</reference>
<protein>
    <submittedName>
        <fullName evidence="2 3">Uncharacterized protein</fullName>
    </submittedName>
</protein>
<dbReference type="AlphaFoldDB" id="A0A180GFI8"/>
<reference evidence="2" key="2">
    <citation type="submission" date="2016-05" db="EMBL/GenBank/DDBJ databases">
        <title>Comparative analysis highlights variable genome content of wheat rusts and divergence of the mating loci.</title>
        <authorList>
            <person name="Cuomo C.A."/>
            <person name="Bakkeren G."/>
            <person name="Szabo L."/>
            <person name="Khalil H."/>
            <person name="Joly D."/>
            <person name="Goldberg J."/>
            <person name="Young S."/>
            <person name="Zeng Q."/>
            <person name="Fellers J."/>
        </authorList>
    </citation>
    <scope>NUCLEOTIDE SEQUENCE [LARGE SCALE GENOMIC DNA]</scope>
    <source>
        <strain evidence="2">1-1 BBBD Race 1</strain>
    </source>
</reference>
<dbReference type="VEuPathDB" id="FungiDB:PTTG_12260"/>
<gene>
    <name evidence="2" type="ORF">PTTG_12260</name>
</gene>